<feature type="domain" description="K Homology" evidence="5">
    <location>
        <begin position="1040"/>
        <end position="1111"/>
    </location>
</feature>
<feature type="compositionally biased region" description="Basic and acidic residues" evidence="4">
    <location>
        <begin position="22"/>
        <end position="31"/>
    </location>
</feature>
<feature type="domain" description="K Homology" evidence="5">
    <location>
        <begin position="1112"/>
        <end position="1231"/>
    </location>
</feature>
<feature type="domain" description="K Homology" evidence="5">
    <location>
        <begin position="225"/>
        <end position="298"/>
    </location>
</feature>
<evidence type="ECO:0000256" key="1">
    <source>
        <dbReference type="ARBA" id="ARBA00022737"/>
    </source>
</evidence>
<dbReference type="PANTHER" id="PTHR10627:SF31">
    <property type="entry name" value="DODECA-SATELLITE-BINDING PROTEIN 1, ISOFORM A"/>
    <property type="match status" value="1"/>
</dbReference>
<feature type="domain" description="K Homology" evidence="5">
    <location>
        <begin position="548"/>
        <end position="636"/>
    </location>
</feature>
<feature type="compositionally biased region" description="Low complexity" evidence="4">
    <location>
        <begin position="126"/>
        <end position="145"/>
    </location>
</feature>
<feature type="region of interest" description="Disordered" evidence="4">
    <location>
        <begin position="1147"/>
        <end position="1171"/>
    </location>
</feature>
<dbReference type="EMBL" id="KZ678128">
    <property type="protein sequence ID" value="PSN75072.1"/>
    <property type="molecule type" value="Genomic_DNA"/>
</dbReference>
<dbReference type="Proteomes" id="UP000240883">
    <property type="component" value="Unassembled WGS sequence"/>
</dbReference>
<feature type="domain" description="K Homology" evidence="5">
    <location>
        <begin position="790"/>
        <end position="877"/>
    </location>
</feature>
<evidence type="ECO:0000256" key="2">
    <source>
        <dbReference type="PROSITE-ProRule" id="PRU00117"/>
    </source>
</evidence>
<feature type="region of interest" description="Disordered" evidence="4">
    <location>
        <begin position="93"/>
        <end position="112"/>
    </location>
</feature>
<protein>
    <submittedName>
        <fullName evidence="6">RNA binding effector protein-like protein Scp160</fullName>
    </submittedName>
</protein>
<feature type="compositionally biased region" description="Low complexity" evidence="4">
    <location>
        <begin position="55"/>
        <end position="64"/>
    </location>
</feature>
<feature type="domain" description="K Homology" evidence="5">
    <location>
        <begin position="723"/>
        <end position="786"/>
    </location>
</feature>
<feature type="region of interest" description="Disordered" evidence="4">
    <location>
        <begin position="1"/>
        <end position="83"/>
    </location>
</feature>
<evidence type="ECO:0000259" key="5">
    <source>
        <dbReference type="SMART" id="SM00322"/>
    </source>
</evidence>
<keyword evidence="2" id="KW-0694">RNA-binding</keyword>
<reference evidence="6 7" key="1">
    <citation type="journal article" date="2018" name="Front. Microbiol.">
        <title>Genome-Wide Analysis of Corynespora cassiicola Leaf Fall Disease Putative Effectors.</title>
        <authorList>
            <person name="Lopez D."/>
            <person name="Ribeiro S."/>
            <person name="Label P."/>
            <person name="Fumanal B."/>
            <person name="Venisse J.S."/>
            <person name="Kohler A."/>
            <person name="de Oliveira R.R."/>
            <person name="Labutti K."/>
            <person name="Lipzen A."/>
            <person name="Lail K."/>
            <person name="Bauer D."/>
            <person name="Ohm R.A."/>
            <person name="Barry K.W."/>
            <person name="Spatafora J."/>
            <person name="Grigoriev I.V."/>
            <person name="Martin F.M."/>
            <person name="Pujade-Renaud V."/>
        </authorList>
    </citation>
    <scope>NUCLEOTIDE SEQUENCE [LARGE SCALE GENOMIC DNA]</scope>
    <source>
        <strain evidence="6 7">Philippines</strain>
    </source>
</reference>
<dbReference type="PROSITE" id="PS50084">
    <property type="entry name" value="KH_TYPE_1"/>
    <property type="match status" value="8"/>
</dbReference>
<dbReference type="CDD" id="cd22450">
    <property type="entry name" value="KH-I_ScSCP160_rpt5"/>
    <property type="match status" value="1"/>
</dbReference>
<feature type="domain" description="K Homology" evidence="5">
    <location>
        <begin position="1236"/>
        <end position="1305"/>
    </location>
</feature>
<proteinExistence type="predicted"/>
<feature type="domain" description="K Homology" evidence="5">
    <location>
        <begin position="959"/>
        <end position="1036"/>
    </location>
</feature>
<dbReference type="PANTHER" id="PTHR10627">
    <property type="entry name" value="SCP160"/>
    <property type="match status" value="1"/>
</dbReference>
<dbReference type="InterPro" id="IPR004088">
    <property type="entry name" value="KH_dom_type_1"/>
</dbReference>
<keyword evidence="3" id="KW-0175">Coiled coil</keyword>
<dbReference type="Pfam" id="PF00013">
    <property type="entry name" value="KH_1"/>
    <property type="match status" value="7"/>
</dbReference>
<dbReference type="InterPro" id="IPR036612">
    <property type="entry name" value="KH_dom_type_1_sf"/>
</dbReference>
<dbReference type="Pfam" id="PF22952">
    <property type="entry name" value="KH_11"/>
    <property type="match status" value="1"/>
</dbReference>
<feature type="region of interest" description="Disordered" evidence="4">
    <location>
        <begin position="126"/>
        <end position="150"/>
    </location>
</feature>
<dbReference type="GO" id="GO:0005737">
    <property type="term" value="C:cytoplasm"/>
    <property type="evidence" value="ECO:0007669"/>
    <property type="project" value="TreeGrafter"/>
</dbReference>
<sequence>MASEAVANGPSSEGLTPAQKLMEQHDHHATVEDVVDEEDVAHPLPSVSKPESSDAAPAASLSEKAAGKQKAEPAPAKKSNVLNTADEELFPALGPVKPRAPAPIAPTWGKKPASVAANGVNGSGLAASNNTSRASTPASAPAGPAIQNMNLPGKHRQQIEFHPSTLTPRQQLKKPLNDIIRDINRRSRAKLEHKAGPSGMVIFEATGPPDAVHQSLKEIANEVGSKLSVNVSVPAAVRPFIIGRQGSKIQEISKRTGARIQVPKPEPGEDEDSMVDVVIEGNSLTVTMARREIEAIVNERTSTVNLRLKDIPAEYYPFLAGPHNAHVDNLEKGREVRIQIPHYHTWDSQAPPQVPRNQPVPFVPQAKFPITISGDRAAAQQIQAELERRVQQLRQQLAIEQRSIERGRHQFIVGDRGGSLHDFLKDTGCSIVLPPNGDDSETIYVVGPPDKIEEGVNKLEDLAASMTMATADAAREHRGANSQAHAHNLTRYLRQRQALAELERLHEASIVTPTDRDGPSAWEIYARHGKNSMKARGDIMSVFQGHPPSRFSTVSVDPFYHQFLQQRNAQHIRDDTGVHVVFPDETEDSPELILVYEGATPSSEYSIPRGAPSPAEVKAYQQALQQAQKLIQNIANGQQQIVSQDLEAEPKFHPKIQRFVEKEQQSLARDQIPVQLLFGDRRPEQARRSNSNFAVRGPSNAVEDLNAKILAFLEQERKDELERGYTTSFDFPQKFANFLIGKRGENIKKLRDEFDVDIQVNDGKVELKGPQAKANACKAHILALGKRLEDEATHTLKIKPQYHRDLIGAKGSQVNRLQDRYNVRINFPRSNNNDEDAATEDGASKRNFRAQAADEVVIRGPRKGADEARDELLNLLQWTVDNSHTDTVSVAQSQIPQLIGSGGREMENLRLATGAQIDVPGAREGADPSGRAEIKIKGTKKQVEEAKKLLSERAKVFDDTVVKTLDVDRKHHRTLIGGSGANIRSIVIAAGGPDNGRDLARMVRFPRAESEGSTIRVEGPKNVVDKIVASIESQVASLENQVTETLEISPDKHRLLIGRGGETRRSLESQFNVQLDIPKQSTTGAARSQVKIVGEPAQVEKAKEHILDLVKGQEGETIQVPRHLHHAISDNGSFFRRLRNDHKVTVDHAGQQVPSRPANAEGGKARKGANGALPLITDDATSGAEEQHSWELVDNNPTETDADTSATIPWVLRGPAENLPKARQALESAIEAASKPSSTGYLILPDPRSYRLVVGPGGSTINTIRKKTGTKVQVPRDQAKDEAIEIVGTREGCEQARDLILDIVSKGGNGGRK</sequence>
<dbReference type="CDD" id="cd22408">
    <property type="entry name" value="KH-I_Vigilin_rpt4"/>
    <property type="match status" value="1"/>
</dbReference>
<dbReference type="OrthoDB" id="10027144at2759"/>
<dbReference type="GO" id="GO:0003729">
    <property type="term" value="F:mRNA binding"/>
    <property type="evidence" value="ECO:0007669"/>
    <property type="project" value="TreeGrafter"/>
</dbReference>
<dbReference type="STRING" id="1448308.A0A2T2PBN4"/>
<dbReference type="CDD" id="cd00105">
    <property type="entry name" value="KH-I"/>
    <property type="match status" value="1"/>
</dbReference>
<dbReference type="SMART" id="SM00322">
    <property type="entry name" value="KH"/>
    <property type="match status" value="11"/>
</dbReference>
<accession>A0A2T2PBN4</accession>
<dbReference type="CDD" id="cd22448">
    <property type="entry name" value="KH-I_ScSCP160_rpt3"/>
    <property type="match status" value="1"/>
</dbReference>
<dbReference type="SUPFAM" id="SSF54791">
    <property type="entry name" value="Eukaryotic type KH-domain (KH-domain type I)"/>
    <property type="match status" value="7"/>
</dbReference>
<dbReference type="InterPro" id="IPR054548">
    <property type="entry name" value="SCP160-like_KH"/>
</dbReference>
<evidence type="ECO:0000313" key="7">
    <source>
        <dbReference type="Proteomes" id="UP000240883"/>
    </source>
</evidence>
<feature type="coiled-coil region" evidence="3">
    <location>
        <begin position="376"/>
        <end position="410"/>
    </location>
</feature>
<dbReference type="Gene3D" id="3.30.1370.10">
    <property type="entry name" value="K Homology domain, type 1"/>
    <property type="match status" value="9"/>
</dbReference>
<keyword evidence="1" id="KW-0677">Repeat</keyword>
<dbReference type="InterPro" id="IPR004087">
    <property type="entry name" value="KH_dom"/>
</dbReference>
<feature type="domain" description="K Homology" evidence="5">
    <location>
        <begin position="396"/>
        <end position="464"/>
    </location>
</feature>
<organism evidence="6 7">
    <name type="scientific">Corynespora cassiicola Philippines</name>
    <dbReference type="NCBI Taxonomy" id="1448308"/>
    <lineage>
        <taxon>Eukaryota</taxon>
        <taxon>Fungi</taxon>
        <taxon>Dikarya</taxon>
        <taxon>Ascomycota</taxon>
        <taxon>Pezizomycotina</taxon>
        <taxon>Dothideomycetes</taxon>
        <taxon>Pleosporomycetidae</taxon>
        <taxon>Pleosporales</taxon>
        <taxon>Corynesporascaceae</taxon>
        <taxon>Corynespora</taxon>
    </lineage>
</organism>
<evidence type="ECO:0000313" key="6">
    <source>
        <dbReference type="EMBL" id="PSN75072.1"/>
    </source>
</evidence>
<name>A0A2T2PBN4_CORCC</name>
<dbReference type="CDD" id="cd22449">
    <property type="entry name" value="KH-I_ScSCP160_rpt4"/>
    <property type="match status" value="1"/>
</dbReference>
<keyword evidence="7" id="KW-1185">Reference proteome</keyword>
<gene>
    <name evidence="6" type="ORF">BS50DRAFT_567813</name>
</gene>
<evidence type="ECO:0000256" key="3">
    <source>
        <dbReference type="SAM" id="Coils"/>
    </source>
</evidence>
<feature type="domain" description="K Homology" evidence="5">
    <location>
        <begin position="302"/>
        <end position="391"/>
    </location>
</feature>
<evidence type="ECO:0000256" key="4">
    <source>
        <dbReference type="SAM" id="MobiDB-lite"/>
    </source>
</evidence>
<feature type="domain" description="K Homology" evidence="5">
    <location>
        <begin position="882"/>
        <end position="955"/>
    </location>
</feature>
<dbReference type="CDD" id="cd02394">
    <property type="entry name" value="KH-I_Vigilin_rpt6"/>
    <property type="match status" value="2"/>
</dbReference>